<evidence type="ECO:0000256" key="1">
    <source>
        <dbReference type="ARBA" id="ARBA00006974"/>
    </source>
</evidence>
<evidence type="ECO:0000313" key="3">
    <source>
        <dbReference type="EMBL" id="KAK3006721.1"/>
    </source>
</evidence>
<keyword evidence="2" id="KW-0732">Signal</keyword>
<accession>A0AA89ANC7</accession>
<dbReference type="Pfam" id="PF02519">
    <property type="entry name" value="Auxin_inducible"/>
    <property type="match status" value="1"/>
</dbReference>
<dbReference type="InterPro" id="IPR003676">
    <property type="entry name" value="SAUR_fam"/>
</dbReference>
<gene>
    <name evidence="3" type="ORF">RJ639_017818</name>
</gene>
<name>A0AA89ANC7_9ASTE</name>
<comment type="caution">
    <text evidence="3">The sequence shown here is derived from an EMBL/GenBank/DDBJ whole genome shotgun (WGS) entry which is preliminary data.</text>
</comment>
<proteinExistence type="inferred from homology"/>
<dbReference type="GO" id="GO:0009733">
    <property type="term" value="P:response to auxin"/>
    <property type="evidence" value="ECO:0007669"/>
    <property type="project" value="InterPro"/>
</dbReference>
<feature type="signal peptide" evidence="2">
    <location>
        <begin position="1"/>
        <end position="18"/>
    </location>
</feature>
<dbReference type="Proteomes" id="UP001188597">
    <property type="component" value="Unassembled WGS sequence"/>
</dbReference>
<dbReference type="AlphaFoldDB" id="A0AA89ANC7"/>
<dbReference type="EMBL" id="JAVXUP010001957">
    <property type="protein sequence ID" value="KAK3006721.1"/>
    <property type="molecule type" value="Genomic_DNA"/>
</dbReference>
<keyword evidence="4" id="KW-1185">Reference proteome</keyword>
<evidence type="ECO:0000256" key="2">
    <source>
        <dbReference type="SAM" id="SignalP"/>
    </source>
</evidence>
<sequence>MFLLFFFFSSISVTTIWSTVSKSFSEQGNDSGFPASNSSSYFSSNSLMRSDEKNSTGTLYLLPSSPTYTGTTPATGSRPILKPLAFGLSPTIPGETSKTQRLTLGLLVEQFKMAVLSRGLTKMLGSKGCKGGYSKLGKTDTQKPVPGVVPVYVGEEGNRYCVPVEFFSSFRIKDLLGKYEDELEDGRPLSLPCSEQQLEAVLKLVKTDMREEKKRKKKQLHR</sequence>
<comment type="similarity">
    <text evidence="1">Belongs to the ARG7 family.</text>
</comment>
<evidence type="ECO:0000313" key="4">
    <source>
        <dbReference type="Proteomes" id="UP001188597"/>
    </source>
</evidence>
<organism evidence="3 4">
    <name type="scientific">Escallonia herrerae</name>
    <dbReference type="NCBI Taxonomy" id="1293975"/>
    <lineage>
        <taxon>Eukaryota</taxon>
        <taxon>Viridiplantae</taxon>
        <taxon>Streptophyta</taxon>
        <taxon>Embryophyta</taxon>
        <taxon>Tracheophyta</taxon>
        <taxon>Spermatophyta</taxon>
        <taxon>Magnoliopsida</taxon>
        <taxon>eudicotyledons</taxon>
        <taxon>Gunneridae</taxon>
        <taxon>Pentapetalae</taxon>
        <taxon>asterids</taxon>
        <taxon>campanulids</taxon>
        <taxon>Escalloniales</taxon>
        <taxon>Escalloniaceae</taxon>
        <taxon>Escallonia</taxon>
    </lineage>
</organism>
<reference evidence="3" key="1">
    <citation type="submission" date="2022-12" db="EMBL/GenBank/DDBJ databases">
        <title>Draft genome assemblies for two species of Escallonia (Escalloniales).</title>
        <authorList>
            <person name="Chanderbali A."/>
            <person name="Dervinis C."/>
            <person name="Anghel I."/>
            <person name="Soltis D."/>
            <person name="Soltis P."/>
            <person name="Zapata F."/>
        </authorList>
    </citation>
    <scope>NUCLEOTIDE SEQUENCE</scope>
    <source>
        <strain evidence="3">UCBG64.0493</strain>
        <tissue evidence="3">Leaf</tissue>
    </source>
</reference>
<protein>
    <submittedName>
        <fullName evidence="3">Uncharacterized protein</fullName>
    </submittedName>
</protein>
<feature type="chain" id="PRO_5041636427" evidence="2">
    <location>
        <begin position="19"/>
        <end position="222"/>
    </location>
</feature>